<dbReference type="Pfam" id="PF20119">
    <property type="entry name" value="DUF6509"/>
    <property type="match status" value="1"/>
</dbReference>
<comment type="caution">
    <text evidence="1">The sequence shown here is derived from an EMBL/GenBank/DDBJ whole genome shotgun (WGS) entry which is preliminary data.</text>
</comment>
<dbReference type="AlphaFoldDB" id="A0A7X2IY37"/>
<proteinExistence type="predicted"/>
<evidence type="ECO:0000313" key="2">
    <source>
        <dbReference type="Proteomes" id="UP000448867"/>
    </source>
</evidence>
<evidence type="ECO:0000313" key="1">
    <source>
        <dbReference type="EMBL" id="MRX71592.1"/>
    </source>
</evidence>
<accession>A0A7X2IY37</accession>
<organism evidence="1 2">
    <name type="scientific">Metabacillus lacus</name>
    <dbReference type="NCBI Taxonomy" id="1983721"/>
    <lineage>
        <taxon>Bacteria</taxon>
        <taxon>Bacillati</taxon>
        <taxon>Bacillota</taxon>
        <taxon>Bacilli</taxon>
        <taxon>Bacillales</taxon>
        <taxon>Bacillaceae</taxon>
        <taxon>Metabacillus</taxon>
    </lineage>
</organism>
<keyword evidence="2" id="KW-1185">Reference proteome</keyword>
<dbReference type="Proteomes" id="UP000448867">
    <property type="component" value="Unassembled WGS sequence"/>
</dbReference>
<gene>
    <name evidence="1" type="ORF">GJU40_05300</name>
</gene>
<protein>
    <submittedName>
        <fullName evidence="1">Pullulanase</fullName>
    </submittedName>
</protein>
<dbReference type="OrthoDB" id="2736409at2"/>
<dbReference type="EMBL" id="WKKI01000006">
    <property type="protein sequence ID" value="MRX71592.1"/>
    <property type="molecule type" value="Genomic_DNA"/>
</dbReference>
<sequence length="96" mass="11546">MNIINHEAEKLEDPFNILSGTRYEFYLELDIPEDDELFQENGLYVKLILVIEEDSEKITQYQLYEKNTNKYVDFELDEEELTELLTYCKKQLSKPE</sequence>
<name>A0A7X2IY37_9BACI</name>
<dbReference type="InterPro" id="IPR045424">
    <property type="entry name" value="DUF6509"/>
</dbReference>
<reference evidence="1 2" key="1">
    <citation type="submission" date="2019-11" db="EMBL/GenBank/DDBJ databases">
        <title>Bacillus lacus genome.</title>
        <authorList>
            <person name="Allen C.J."/>
            <person name="Newman J.D."/>
        </authorList>
    </citation>
    <scope>NUCLEOTIDE SEQUENCE [LARGE SCALE GENOMIC DNA]</scope>
    <source>
        <strain evidence="1 2">KCTC 33946</strain>
    </source>
</reference>
<dbReference type="RefSeq" id="WP_154306734.1">
    <property type="nucleotide sequence ID" value="NZ_WKKI01000006.1"/>
</dbReference>